<feature type="binding site" evidence="10 14">
    <location>
        <position position="7"/>
    </location>
    <ligand>
        <name>substrate</name>
    </ligand>
</feature>
<dbReference type="GO" id="GO:0004750">
    <property type="term" value="F:D-ribulose-phosphate 3-epimerase activity"/>
    <property type="evidence" value="ECO:0007669"/>
    <property type="project" value="UniProtKB-UniRule"/>
</dbReference>
<feature type="active site" description="Proton acceptor" evidence="10 12">
    <location>
        <position position="33"/>
    </location>
</feature>
<dbReference type="InterPro" id="IPR013785">
    <property type="entry name" value="Aldolase_TIM"/>
</dbReference>
<feature type="binding site" evidence="10">
    <location>
        <begin position="173"/>
        <end position="175"/>
    </location>
    <ligand>
        <name>substrate</name>
    </ligand>
</feature>
<dbReference type="GO" id="GO:0046872">
    <property type="term" value="F:metal ion binding"/>
    <property type="evidence" value="ECO:0007669"/>
    <property type="project" value="UniProtKB-UniRule"/>
</dbReference>
<feature type="active site" description="Proton donor" evidence="10 12">
    <location>
        <position position="173"/>
    </location>
</feature>
<feature type="binding site" evidence="10 13">
    <location>
        <position position="31"/>
    </location>
    <ligand>
        <name>a divalent metal cation</name>
        <dbReference type="ChEBI" id="CHEBI:60240"/>
    </ligand>
</feature>
<dbReference type="HAMAP" id="MF_02227">
    <property type="entry name" value="RPE"/>
    <property type="match status" value="1"/>
</dbReference>
<dbReference type="FunFam" id="3.20.20.70:FF:000004">
    <property type="entry name" value="Ribulose-phosphate 3-epimerase"/>
    <property type="match status" value="1"/>
</dbReference>
<dbReference type="EMBL" id="AZRM01000010">
    <property type="protein sequence ID" value="PNS01786.1"/>
    <property type="molecule type" value="Genomic_DNA"/>
</dbReference>
<comment type="similarity">
    <text evidence="6 10 11">Belongs to the ribulose-phosphate 3-epimerase family.</text>
</comment>
<dbReference type="Pfam" id="PF00834">
    <property type="entry name" value="Ribul_P_3_epim"/>
    <property type="match status" value="1"/>
</dbReference>
<dbReference type="InterPro" id="IPR000056">
    <property type="entry name" value="Ribul_P_3_epim-like"/>
</dbReference>
<evidence type="ECO:0000256" key="14">
    <source>
        <dbReference type="PIRSR" id="PIRSR001461-3"/>
    </source>
</evidence>
<evidence type="ECO:0000256" key="4">
    <source>
        <dbReference type="ARBA" id="ARBA00001947"/>
    </source>
</evidence>
<keyword evidence="13" id="KW-0464">Manganese</keyword>
<dbReference type="PROSITE" id="PS01085">
    <property type="entry name" value="RIBUL_P_3_EPIMER_1"/>
    <property type="match status" value="1"/>
</dbReference>
<keyword evidence="8 10" id="KW-0479">Metal-binding</keyword>
<reference evidence="15 16" key="1">
    <citation type="submission" date="2013-12" db="EMBL/GenBank/DDBJ databases">
        <title>Comparative genomics of Petrotoga isolates.</title>
        <authorList>
            <person name="Nesbo C.L."/>
            <person name="Charchuk R."/>
            <person name="Chow K."/>
        </authorList>
    </citation>
    <scope>NUCLEOTIDE SEQUENCE [LARGE SCALE GENOMIC DNA]</scope>
    <source>
        <strain evidence="15 16">DSM 10691</strain>
    </source>
</reference>
<comment type="cofactor">
    <cofactor evidence="4">
        <name>Zn(2+)</name>
        <dbReference type="ChEBI" id="CHEBI:29105"/>
    </cofactor>
</comment>
<dbReference type="EC" id="5.1.3.1" evidence="7 10"/>
<protein>
    <recommendedName>
        <fullName evidence="7 10">Ribulose-phosphate 3-epimerase</fullName>
        <ecNumber evidence="7 10">5.1.3.1</ecNumber>
    </recommendedName>
</protein>
<dbReference type="GO" id="GO:0019323">
    <property type="term" value="P:pentose catabolic process"/>
    <property type="evidence" value="ECO:0007669"/>
    <property type="project" value="UniProtKB-UniRule"/>
</dbReference>
<keyword evidence="13" id="KW-0862">Zinc</keyword>
<sequence>MIKIYPSILAADFLNLSQEIEKVSEEADGIHLDIMDGVFVPNITFGFPIVESIRKKFKDIYLDAHLMIVEPDKYLEEFSKFVSSITVHYEAVVHLHRTILKIKELGCEAGVTLNPHTPVSLLEEILPYVDKVLIMSVNPGFTGQHFIESTYEKVRKLRKISDEKGLNVEIMVDGGVNKQNIGLLHQSGVNTFIIGASVFYSENPSQEIIELKRVAEDFE</sequence>
<feature type="binding site" evidence="10 14">
    <location>
        <begin position="140"/>
        <end position="143"/>
    </location>
    <ligand>
        <name>substrate</name>
    </ligand>
</feature>
<comment type="cofactor">
    <cofactor evidence="10 13">
        <name>a divalent metal cation</name>
        <dbReference type="ChEBI" id="CHEBI:60240"/>
    </cofactor>
    <text evidence="10 13">Binds 1 divalent metal cation per subunit.</text>
</comment>
<comment type="pathway">
    <text evidence="10">Carbohydrate degradation.</text>
</comment>
<feature type="binding site" evidence="10 13">
    <location>
        <position position="173"/>
    </location>
    <ligand>
        <name>a divalent metal cation</name>
        <dbReference type="ChEBI" id="CHEBI:60240"/>
    </ligand>
</feature>
<comment type="cofactor">
    <cofactor evidence="3">
        <name>Co(2+)</name>
        <dbReference type="ChEBI" id="CHEBI:48828"/>
    </cofactor>
</comment>
<evidence type="ECO:0000256" key="8">
    <source>
        <dbReference type="ARBA" id="ARBA00022723"/>
    </source>
</evidence>
<evidence type="ECO:0000256" key="10">
    <source>
        <dbReference type="HAMAP-Rule" id="MF_02227"/>
    </source>
</evidence>
<evidence type="ECO:0000256" key="12">
    <source>
        <dbReference type="PIRSR" id="PIRSR001461-1"/>
    </source>
</evidence>
<dbReference type="CDD" id="cd00429">
    <property type="entry name" value="RPE"/>
    <property type="match status" value="1"/>
</dbReference>
<dbReference type="NCBIfam" id="TIGR01163">
    <property type="entry name" value="rpe"/>
    <property type="match status" value="1"/>
</dbReference>
<evidence type="ECO:0000256" key="3">
    <source>
        <dbReference type="ARBA" id="ARBA00001941"/>
    </source>
</evidence>
<dbReference type="InterPro" id="IPR026019">
    <property type="entry name" value="Ribul_P_3_epim"/>
</dbReference>
<comment type="function">
    <text evidence="10">Catalyzes the reversible epimerization of D-ribulose 5-phosphate to D-xylulose 5-phosphate.</text>
</comment>
<proteinExistence type="inferred from homology"/>
<evidence type="ECO:0000256" key="6">
    <source>
        <dbReference type="ARBA" id="ARBA00009541"/>
    </source>
</evidence>
<name>A0A2K1PG76_9BACT</name>
<dbReference type="GO" id="GO:0006098">
    <property type="term" value="P:pentose-phosphate shunt"/>
    <property type="evidence" value="ECO:0007669"/>
    <property type="project" value="UniProtKB-UniRule"/>
</dbReference>
<keyword evidence="16" id="KW-1185">Reference proteome</keyword>
<dbReference type="Proteomes" id="UP000236199">
    <property type="component" value="Unassembled WGS sequence"/>
</dbReference>
<dbReference type="PROSITE" id="PS01086">
    <property type="entry name" value="RIBUL_P_3_EPIMER_2"/>
    <property type="match status" value="1"/>
</dbReference>
<dbReference type="PANTHER" id="PTHR11749">
    <property type="entry name" value="RIBULOSE-5-PHOSPHATE-3-EPIMERASE"/>
    <property type="match status" value="1"/>
</dbReference>
<evidence type="ECO:0000256" key="11">
    <source>
        <dbReference type="PIRNR" id="PIRNR001461"/>
    </source>
</evidence>
<evidence type="ECO:0000256" key="5">
    <source>
        <dbReference type="ARBA" id="ARBA00001954"/>
    </source>
</evidence>
<organism evidence="15 16">
    <name type="scientific">Petrotoga miotherma DSM 10691</name>
    <dbReference type="NCBI Taxonomy" id="1434326"/>
    <lineage>
        <taxon>Bacteria</taxon>
        <taxon>Thermotogati</taxon>
        <taxon>Thermotogota</taxon>
        <taxon>Thermotogae</taxon>
        <taxon>Petrotogales</taxon>
        <taxon>Petrotogaceae</taxon>
        <taxon>Petrotoga</taxon>
    </lineage>
</organism>
<keyword evidence="10 11" id="KW-0119">Carbohydrate metabolism</keyword>
<dbReference type="InterPro" id="IPR011060">
    <property type="entry name" value="RibuloseP-bd_barrel"/>
</dbReference>
<dbReference type="RefSeq" id="WP_103078231.1">
    <property type="nucleotide sequence ID" value="NZ_AZRM01000010.1"/>
</dbReference>
<comment type="caution">
    <text evidence="10">Lacks conserved residue(s) required for the propagation of feature annotation.</text>
</comment>
<dbReference type="SUPFAM" id="SSF51366">
    <property type="entry name" value="Ribulose-phoshate binding barrel"/>
    <property type="match status" value="1"/>
</dbReference>
<feature type="binding site" evidence="10 13">
    <location>
        <position position="33"/>
    </location>
    <ligand>
        <name>a divalent metal cation</name>
        <dbReference type="ChEBI" id="CHEBI:60240"/>
    </ligand>
</feature>
<comment type="cofactor">
    <cofactor evidence="2">
        <name>Mn(2+)</name>
        <dbReference type="ChEBI" id="CHEBI:29035"/>
    </cofactor>
</comment>
<gene>
    <name evidence="10" type="primary">rpe</name>
    <name evidence="15" type="ORF">X928_02035</name>
</gene>
<feature type="binding site" evidence="10 13">
    <location>
        <position position="65"/>
    </location>
    <ligand>
        <name>a divalent metal cation</name>
        <dbReference type="ChEBI" id="CHEBI:60240"/>
    </ligand>
</feature>
<dbReference type="PIRSF" id="PIRSF001461">
    <property type="entry name" value="RPE"/>
    <property type="match status" value="1"/>
</dbReference>
<evidence type="ECO:0000256" key="1">
    <source>
        <dbReference type="ARBA" id="ARBA00001782"/>
    </source>
</evidence>
<dbReference type="OrthoDB" id="1645589at2"/>
<evidence type="ECO:0000313" key="15">
    <source>
        <dbReference type="EMBL" id="PNS01786.1"/>
    </source>
</evidence>
<dbReference type="GO" id="GO:0005737">
    <property type="term" value="C:cytoplasm"/>
    <property type="evidence" value="ECO:0007669"/>
    <property type="project" value="UniProtKB-ARBA"/>
</dbReference>
<dbReference type="Gene3D" id="3.20.20.70">
    <property type="entry name" value="Aldolase class I"/>
    <property type="match status" value="1"/>
</dbReference>
<evidence type="ECO:0000256" key="13">
    <source>
        <dbReference type="PIRSR" id="PIRSR001461-2"/>
    </source>
</evidence>
<dbReference type="NCBIfam" id="NF004076">
    <property type="entry name" value="PRK05581.1-4"/>
    <property type="match status" value="1"/>
</dbReference>
<evidence type="ECO:0000256" key="9">
    <source>
        <dbReference type="ARBA" id="ARBA00023235"/>
    </source>
</evidence>
<evidence type="ECO:0000256" key="7">
    <source>
        <dbReference type="ARBA" id="ARBA00013188"/>
    </source>
</evidence>
<keyword evidence="13" id="KW-0170">Cobalt</keyword>
<dbReference type="AlphaFoldDB" id="A0A2K1PG76"/>
<feature type="binding site" evidence="14">
    <location>
        <position position="175"/>
    </location>
    <ligand>
        <name>substrate</name>
    </ligand>
</feature>
<comment type="caution">
    <text evidence="15">The sequence shown here is derived from an EMBL/GenBank/DDBJ whole genome shotgun (WGS) entry which is preliminary data.</text>
</comment>
<keyword evidence="9 10" id="KW-0413">Isomerase</keyword>
<accession>A0A2K1PG76</accession>
<comment type="catalytic activity">
    <reaction evidence="1 10 11">
        <text>D-ribulose 5-phosphate = D-xylulose 5-phosphate</text>
        <dbReference type="Rhea" id="RHEA:13677"/>
        <dbReference type="ChEBI" id="CHEBI:57737"/>
        <dbReference type="ChEBI" id="CHEBI:58121"/>
        <dbReference type="EC" id="5.1.3.1"/>
    </reaction>
</comment>
<evidence type="ECO:0000313" key="16">
    <source>
        <dbReference type="Proteomes" id="UP000236199"/>
    </source>
</evidence>
<comment type="cofactor">
    <cofactor evidence="5">
        <name>Fe(2+)</name>
        <dbReference type="ChEBI" id="CHEBI:29033"/>
    </cofactor>
</comment>
<evidence type="ECO:0000256" key="2">
    <source>
        <dbReference type="ARBA" id="ARBA00001936"/>
    </source>
</evidence>
<feature type="binding site" evidence="10 14">
    <location>
        <position position="65"/>
    </location>
    <ligand>
        <name>substrate</name>
    </ligand>
</feature>